<accession>A0ACD1A7S7</accession>
<sequence length="159" mass="18584">MSRKELFENYITENIDSIYRFAYTITKDQGDAEDVVNESVIKALKALGSLKKTEYLGTWFYRIVVNTAMTYLKKRSRIVYLDPKDMEELKDQGEPYADLNFEEMIKRLDTKYKSIIVLRYFEGMALTDIAYVLNENLNTVKTRLYKALQLLRSDMGGSL</sequence>
<evidence type="ECO:0000313" key="1">
    <source>
        <dbReference type="EMBL" id="QOX62424.1"/>
    </source>
</evidence>
<dbReference type="Proteomes" id="UP000594014">
    <property type="component" value="Chromosome"/>
</dbReference>
<protein>
    <submittedName>
        <fullName evidence="1">Sigma-70 family RNA polymerase sigma factor</fullName>
    </submittedName>
</protein>
<organism evidence="1 2">
    <name type="scientific">Anoxybacterium hadale</name>
    <dbReference type="NCBI Taxonomy" id="3408580"/>
    <lineage>
        <taxon>Bacteria</taxon>
        <taxon>Bacillati</taxon>
        <taxon>Bacillota</taxon>
        <taxon>Clostridia</taxon>
        <taxon>Peptostreptococcales</taxon>
        <taxon>Anaerovoracaceae</taxon>
        <taxon>Anoxybacterium</taxon>
    </lineage>
</organism>
<gene>
    <name evidence="1" type="ORF">FRZ06_03140</name>
</gene>
<evidence type="ECO:0000313" key="2">
    <source>
        <dbReference type="Proteomes" id="UP000594014"/>
    </source>
</evidence>
<keyword evidence="2" id="KW-1185">Reference proteome</keyword>
<reference evidence="1" key="1">
    <citation type="submission" date="2019-08" db="EMBL/GenBank/DDBJ databases">
        <title>Genome sequence of Clostridiales bacterium MT110.</title>
        <authorList>
            <person name="Cao J."/>
        </authorList>
    </citation>
    <scope>NUCLEOTIDE SEQUENCE</scope>
    <source>
        <strain evidence="1">MT110</strain>
    </source>
</reference>
<dbReference type="EMBL" id="CP042469">
    <property type="protein sequence ID" value="QOX62424.1"/>
    <property type="molecule type" value="Genomic_DNA"/>
</dbReference>
<name>A0ACD1A7S7_9FIRM</name>
<proteinExistence type="predicted"/>